<dbReference type="Pfam" id="PF00441">
    <property type="entry name" value="Acyl-CoA_dh_1"/>
    <property type="match status" value="1"/>
</dbReference>
<keyword evidence="4 10" id="KW-0285">Flavoprotein</keyword>
<sequence>MPFESSWQTEDHLLIEDTIKRFFAEEIVPNEPEWEKAGQVDESVWTTAGALGLLGGGIPEAFGGLGIDAGIDALICAEQGRVNALGWGFVVHTIVKNYIVMQGTPEQKAKWLPQLASGQAIPSIVMSEPGAGSDLKGIRTRAVRDGDDLVIDGSKIFISNGQTSNMLIVVARTGDTGSARDISLVVVEPEQADQVIRGRNLDKIGMKAQDTSELRFDGVRVPKENILGGVEGRGFGQLMQELPWERLMIAYWSLGAIEGALDLTIDYVNDRKAFGRHVMDFQNTRFVLARCKMKLELTRAYVDKCMVQYLAGELDAASASIAKLWATEAQGEVIDACLQLHGGYGYMSEYPISQFYANARVQRIYGGTSEIMLELISRSLV</sequence>
<name>A0ABV7TDJ9_9RHOB</name>
<feature type="domain" description="Acyl-CoA oxidase/dehydrogenase middle" evidence="12">
    <location>
        <begin position="124"/>
        <end position="219"/>
    </location>
</feature>
<keyword evidence="6 10" id="KW-0560">Oxidoreductase</keyword>
<dbReference type="SUPFAM" id="SSF47203">
    <property type="entry name" value="Acyl-CoA dehydrogenase C-terminal domain-like"/>
    <property type="match status" value="1"/>
</dbReference>
<dbReference type="InterPro" id="IPR050741">
    <property type="entry name" value="Acyl-CoA_dehydrogenase"/>
</dbReference>
<evidence type="ECO:0000256" key="3">
    <source>
        <dbReference type="ARBA" id="ARBA00009347"/>
    </source>
</evidence>
<dbReference type="RefSeq" id="WP_386733966.1">
    <property type="nucleotide sequence ID" value="NZ_JBHRXI010000002.1"/>
</dbReference>
<dbReference type="EMBL" id="JBHRXI010000002">
    <property type="protein sequence ID" value="MFC3612774.1"/>
    <property type="molecule type" value="Genomic_DNA"/>
</dbReference>
<evidence type="ECO:0000256" key="5">
    <source>
        <dbReference type="ARBA" id="ARBA00022827"/>
    </source>
</evidence>
<organism evidence="14 15">
    <name type="scientific">Lutimaribacter marinistellae</name>
    <dbReference type="NCBI Taxonomy" id="1820329"/>
    <lineage>
        <taxon>Bacteria</taxon>
        <taxon>Pseudomonadati</taxon>
        <taxon>Pseudomonadota</taxon>
        <taxon>Alphaproteobacteria</taxon>
        <taxon>Rhodobacterales</taxon>
        <taxon>Roseobacteraceae</taxon>
        <taxon>Lutimaribacter</taxon>
    </lineage>
</organism>
<evidence type="ECO:0000259" key="13">
    <source>
        <dbReference type="Pfam" id="PF02771"/>
    </source>
</evidence>
<accession>A0ABV7TDJ9</accession>
<dbReference type="Pfam" id="PF02770">
    <property type="entry name" value="Acyl-CoA_dh_M"/>
    <property type="match status" value="1"/>
</dbReference>
<evidence type="ECO:0000256" key="4">
    <source>
        <dbReference type="ARBA" id="ARBA00022630"/>
    </source>
</evidence>
<comment type="similarity">
    <text evidence="3 10">Belongs to the acyl-CoA dehydrogenase family.</text>
</comment>
<gene>
    <name evidence="14" type="ORF">ACFORG_03285</name>
</gene>
<dbReference type="Proteomes" id="UP001595629">
    <property type="component" value="Unassembled WGS sequence"/>
</dbReference>
<comment type="cofactor">
    <cofactor evidence="1 10">
        <name>FAD</name>
        <dbReference type="ChEBI" id="CHEBI:57692"/>
    </cofactor>
</comment>
<reference evidence="15" key="1">
    <citation type="journal article" date="2019" name="Int. J. Syst. Evol. Microbiol.">
        <title>The Global Catalogue of Microorganisms (GCM) 10K type strain sequencing project: providing services to taxonomists for standard genome sequencing and annotation.</title>
        <authorList>
            <consortium name="The Broad Institute Genomics Platform"/>
            <consortium name="The Broad Institute Genome Sequencing Center for Infectious Disease"/>
            <person name="Wu L."/>
            <person name="Ma J."/>
        </authorList>
    </citation>
    <scope>NUCLEOTIDE SEQUENCE [LARGE SCALE GENOMIC DNA]</scope>
    <source>
        <strain evidence="15">KCTC 42911</strain>
    </source>
</reference>
<evidence type="ECO:0000256" key="10">
    <source>
        <dbReference type="RuleBase" id="RU362125"/>
    </source>
</evidence>
<dbReference type="InterPro" id="IPR036250">
    <property type="entry name" value="AcylCo_DH-like_C"/>
</dbReference>
<dbReference type="InterPro" id="IPR009100">
    <property type="entry name" value="AcylCoA_DH/oxidase_NM_dom_sf"/>
</dbReference>
<comment type="caution">
    <text evidence="14">The sequence shown here is derived from an EMBL/GenBank/DDBJ whole genome shotgun (WGS) entry which is preliminary data.</text>
</comment>
<dbReference type="InterPro" id="IPR013786">
    <property type="entry name" value="AcylCoA_DH/ox_N"/>
</dbReference>
<dbReference type="InterPro" id="IPR046373">
    <property type="entry name" value="Acyl-CoA_Oxase/DH_mid-dom_sf"/>
</dbReference>
<dbReference type="PANTHER" id="PTHR48083:SF20">
    <property type="entry name" value="LONG-CHAIN SPECIFIC ACYL-COA DEHYDROGENASE, MITOCHONDRIAL"/>
    <property type="match status" value="1"/>
</dbReference>
<dbReference type="PANTHER" id="PTHR48083">
    <property type="entry name" value="MEDIUM-CHAIN SPECIFIC ACYL-COA DEHYDROGENASE, MITOCHONDRIAL-RELATED"/>
    <property type="match status" value="1"/>
</dbReference>
<proteinExistence type="inferred from homology"/>
<protein>
    <recommendedName>
        <fullName evidence="8">Acyl-[acyl-carrier-protein] dehydrogenase MbtN</fullName>
    </recommendedName>
    <alternativeName>
        <fullName evidence="9">Mycobactin synthase protein N</fullName>
    </alternativeName>
</protein>
<comment type="function">
    <text evidence="7">Catalyzes the dehydrogenation at the alpha-beta position of ACP-bound acyl chains. This results in the introduction of a double bond in the lipidic chain, which is further transferred to the epsilon-amino group of lysine residue in the mycobactin core by MbtK.</text>
</comment>
<comment type="pathway">
    <text evidence="2">Siderophore biosynthesis; mycobactin biosynthesis.</text>
</comment>
<dbReference type="SUPFAM" id="SSF56645">
    <property type="entry name" value="Acyl-CoA dehydrogenase NM domain-like"/>
    <property type="match status" value="1"/>
</dbReference>
<evidence type="ECO:0000256" key="2">
    <source>
        <dbReference type="ARBA" id="ARBA00005102"/>
    </source>
</evidence>
<evidence type="ECO:0000256" key="8">
    <source>
        <dbReference type="ARBA" id="ARBA00040394"/>
    </source>
</evidence>
<evidence type="ECO:0000259" key="11">
    <source>
        <dbReference type="Pfam" id="PF00441"/>
    </source>
</evidence>
<keyword evidence="5 10" id="KW-0274">FAD</keyword>
<evidence type="ECO:0000256" key="1">
    <source>
        <dbReference type="ARBA" id="ARBA00001974"/>
    </source>
</evidence>
<evidence type="ECO:0000259" key="12">
    <source>
        <dbReference type="Pfam" id="PF02770"/>
    </source>
</evidence>
<keyword evidence="15" id="KW-1185">Reference proteome</keyword>
<feature type="domain" description="Acyl-CoA dehydrogenase/oxidase C-terminal" evidence="11">
    <location>
        <begin position="232"/>
        <end position="380"/>
    </location>
</feature>
<evidence type="ECO:0000313" key="14">
    <source>
        <dbReference type="EMBL" id="MFC3612774.1"/>
    </source>
</evidence>
<evidence type="ECO:0000256" key="6">
    <source>
        <dbReference type="ARBA" id="ARBA00023002"/>
    </source>
</evidence>
<dbReference type="Gene3D" id="1.20.140.10">
    <property type="entry name" value="Butyryl-CoA Dehydrogenase, subunit A, domain 3"/>
    <property type="match status" value="1"/>
</dbReference>
<dbReference type="InterPro" id="IPR037069">
    <property type="entry name" value="AcylCoA_DH/ox_N_sf"/>
</dbReference>
<dbReference type="Gene3D" id="1.10.540.10">
    <property type="entry name" value="Acyl-CoA dehydrogenase/oxidase, N-terminal domain"/>
    <property type="match status" value="1"/>
</dbReference>
<evidence type="ECO:0000256" key="7">
    <source>
        <dbReference type="ARBA" id="ARBA00037085"/>
    </source>
</evidence>
<dbReference type="Gene3D" id="2.40.110.10">
    <property type="entry name" value="Butyryl-CoA Dehydrogenase, subunit A, domain 2"/>
    <property type="match status" value="1"/>
</dbReference>
<evidence type="ECO:0000256" key="9">
    <source>
        <dbReference type="ARBA" id="ARBA00042660"/>
    </source>
</evidence>
<dbReference type="InterPro" id="IPR006091">
    <property type="entry name" value="Acyl-CoA_Oxase/DH_mid-dom"/>
</dbReference>
<feature type="domain" description="Acyl-CoA dehydrogenase/oxidase N-terminal" evidence="13">
    <location>
        <begin position="9"/>
        <end position="119"/>
    </location>
</feature>
<evidence type="ECO:0000313" key="15">
    <source>
        <dbReference type="Proteomes" id="UP001595629"/>
    </source>
</evidence>
<dbReference type="InterPro" id="IPR009075">
    <property type="entry name" value="AcylCo_DH/oxidase_C"/>
</dbReference>
<dbReference type="Pfam" id="PF02771">
    <property type="entry name" value="Acyl-CoA_dh_N"/>
    <property type="match status" value="1"/>
</dbReference>